<dbReference type="InterPro" id="IPR009686">
    <property type="entry name" value="Senescence/spartin_C"/>
</dbReference>
<reference evidence="4" key="2">
    <citation type="submission" date="2014-06" db="EMBL/GenBank/DDBJ databases">
        <authorList>
            <person name="Genoscope - CEA"/>
        </authorList>
    </citation>
    <scope>NUCLEOTIDE SEQUENCE</scope>
</reference>
<reference evidence="3" key="3">
    <citation type="submission" date="2021-01" db="EMBL/GenBank/DDBJ databases">
        <authorList>
            <consortium name="Genoscope - CEA"/>
            <person name="William W."/>
        </authorList>
    </citation>
    <scope>NUCLEOTIDE SEQUENCE</scope>
</reference>
<keyword evidence="5" id="KW-1185">Reference proteome</keyword>
<evidence type="ECO:0000259" key="2">
    <source>
        <dbReference type="Pfam" id="PF06911"/>
    </source>
</evidence>
<accession>A0A078IFV1</accession>
<dbReference type="PANTHER" id="PTHR21068">
    <property type="entry name" value="SPARTIN"/>
    <property type="match status" value="1"/>
</dbReference>
<dbReference type="Gramene" id="CDY48896">
    <property type="protein sequence ID" value="CDY48896"/>
    <property type="gene ID" value="GSBRNA2T00091965001"/>
</dbReference>
<evidence type="ECO:0000256" key="1">
    <source>
        <dbReference type="SAM" id="MobiDB-lite"/>
    </source>
</evidence>
<dbReference type="EMBL" id="HG994357">
    <property type="protein sequence ID" value="CAF2128390.1"/>
    <property type="molecule type" value="Genomic_DNA"/>
</dbReference>
<dbReference type="Proteomes" id="UP000028999">
    <property type="component" value="Unassembled WGS sequence"/>
</dbReference>
<feature type="domain" description="Senescence" evidence="2">
    <location>
        <begin position="68"/>
        <end position="249"/>
    </location>
</feature>
<sequence length="268" mass="28713">MSSSIQQNPSSQNMKDEDLLQIPGCIVHLANASEPLELASGEFKLNKNEIDWKEFSPKAEEYKNVVAKAIAEGTGHIIKGIFICSNSFSKMVQKVGSEITITKETGEKSGHDTEINGGDNNRTPKNNNIITITNIARVETLWEASEMIGAMVLDGEGMISGLIMAPVVKSKLGKALLSTAPGEILLASLDSFDKILGAAEAAEIQTHFATSMAATKLVSKRFGESAGKITGKVLETTGSLGRIAWKIQKAMDPSFSMISGVVKNAERE</sequence>
<dbReference type="PaxDb" id="3708-A0A078IFV1"/>
<gene>
    <name evidence="4" type="primary">BnaA03g36350D</name>
    <name evidence="3" type="ORF">DARMORV10_A03P42330.1</name>
    <name evidence="4" type="ORF">GSBRNA2T00091965001</name>
</gene>
<reference evidence="4 5" key="1">
    <citation type="journal article" date="2014" name="Science">
        <title>Plant genetics. Early allopolyploid evolution in the post-Neolithic Brassica napus oilseed genome.</title>
        <authorList>
            <person name="Chalhoub B."/>
            <person name="Denoeud F."/>
            <person name="Liu S."/>
            <person name="Parkin I.A."/>
            <person name="Tang H."/>
            <person name="Wang X."/>
            <person name="Chiquet J."/>
            <person name="Belcram H."/>
            <person name="Tong C."/>
            <person name="Samans B."/>
            <person name="Correa M."/>
            <person name="Da Silva C."/>
            <person name="Just J."/>
            <person name="Falentin C."/>
            <person name="Koh C.S."/>
            <person name="Le Clainche I."/>
            <person name="Bernard M."/>
            <person name="Bento P."/>
            <person name="Noel B."/>
            <person name="Labadie K."/>
            <person name="Alberti A."/>
            <person name="Charles M."/>
            <person name="Arnaud D."/>
            <person name="Guo H."/>
            <person name="Daviaud C."/>
            <person name="Alamery S."/>
            <person name="Jabbari K."/>
            <person name="Zhao M."/>
            <person name="Edger P.P."/>
            <person name="Chelaifa H."/>
            <person name="Tack D."/>
            <person name="Lassalle G."/>
            <person name="Mestiri I."/>
            <person name="Schnel N."/>
            <person name="Le Paslier M.C."/>
            <person name="Fan G."/>
            <person name="Renault V."/>
            <person name="Bayer P.E."/>
            <person name="Golicz A.A."/>
            <person name="Manoli S."/>
            <person name="Lee T.H."/>
            <person name="Thi V.H."/>
            <person name="Chalabi S."/>
            <person name="Hu Q."/>
            <person name="Fan C."/>
            <person name="Tollenaere R."/>
            <person name="Lu Y."/>
            <person name="Battail C."/>
            <person name="Shen J."/>
            <person name="Sidebottom C.H."/>
            <person name="Wang X."/>
            <person name="Canaguier A."/>
            <person name="Chauveau A."/>
            <person name="Berard A."/>
            <person name="Deniot G."/>
            <person name="Guan M."/>
            <person name="Liu Z."/>
            <person name="Sun F."/>
            <person name="Lim Y.P."/>
            <person name="Lyons E."/>
            <person name="Town C.D."/>
            <person name="Bancroft I."/>
            <person name="Wang X."/>
            <person name="Meng J."/>
            <person name="Ma J."/>
            <person name="Pires J.C."/>
            <person name="King G.J."/>
            <person name="Brunel D."/>
            <person name="Delourme R."/>
            <person name="Renard M."/>
            <person name="Aury J.M."/>
            <person name="Adams K.L."/>
            <person name="Batley J."/>
            <person name="Snowdon R.J."/>
            <person name="Tost J."/>
            <person name="Edwards D."/>
            <person name="Zhou Y."/>
            <person name="Hua W."/>
            <person name="Sharpe A.G."/>
            <person name="Paterson A.H."/>
            <person name="Guan C."/>
            <person name="Wincker P."/>
        </authorList>
    </citation>
    <scope>NUCLEOTIDE SEQUENCE [LARGE SCALE GENOMIC DNA]</scope>
    <source>
        <strain evidence="5">cv. Darmor-bzh</strain>
    </source>
</reference>
<dbReference type="Proteomes" id="UP001295469">
    <property type="component" value="Chromosome A03"/>
</dbReference>
<dbReference type="STRING" id="3708.A0A078IFV1"/>
<dbReference type="Pfam" id="PF06911">
    <property type="entry name" value="Senescence"/>
    <property type="match status" value="1"/>
</dbReference>
<evidence type="ECO:0000313" key="4">
    <source>
        <dbReference type="EMBL" id="CDY48896.1"/>
    </source>
</evidence>
<protein>
    <submittedName>
        <fullName evidence="3">(rape) hypothetical protein</fullName>
    </submittedName>
    <submittedName>
        <fullName evidence="4">BnaA03g36350D protein</fullName>
    </submittedName>
</protein>
<evidence type="ECO:0000313" key="5">
    <source>
        <dbReference type="Proteomes" id="UP000028999"/>
    </source>
</evidence>
<name>A0A078IFV1_BRANA</name>
<dbReference type="OMA" id="RIAWKIQ"/>
<dbReference type="InterPro" id="IPR045036">
    <property type="entry name" value="Spartin-like"/>
</dbReference>
<proteinExistence type="predicted"/>
<dbReference type="EMBL" id="LK032799">
    <property type="protein sequence ID" value="CDY48896.1"/>
    <property type="molecule type" value="Genomic_DNA"/>
</dbReference>
<dbReference type="AlphaFoldDB" id="A0A078IFV1"/>
<dbReference type="PANTHER" id="PTHR21068:SF40">
    <property type="entry name" value="SENESCENCE_DEHYDRATION-ASSOCIATED PROTEIN-LIKE PROTEIN"/>
    <property type="match status" value="1"/>
</dbReference>
<feature type="compositionally biased region" description="Basic and acidic residues" evidence="1">
    <location>
        <begin position="104"/>
        <end position="114"/>
    </location>
</feature>
<organism evidence="4 5">
    <name type="scientific">Brassica napus</name>
    <name type="common">Rape</name>
    <dbReference type="NCBI Taxonomy" id="3708"/>
    <lineage>
        <taxon>Eukaryota</taxon>
        <taxon>Viridiplantae</taxon>
        <taxon>Streptophyta</taxon>
        <taxon>Embryophyta</taxon>
        <taxon>Tracheophyta</taxon>
        <taxon>Spermatophyta</taxon>
        <taxon>Magnoliopsida</taxon>
        <taxon>eudicotyledons</taxon>
        <taxon>Gunneridae</taxon>
        <taxon>Pentapetalae</taxon>
        <taxon>rosids</taxon>
        <taxon>malvids</taxon>
        <taxon>Brassicales</taxon>
        <taxon>Brassicaceae</taxon>
        <taxon>Brassiceae</taxon>
        <taxon>Brassica</taxon>
    </lineage>
</organism>
<dbReference type="GO" id="GO:0005886">
    <property type="term" value="C:plasma membrane"/>
    <property type="evidence" value="ECO:0000318"/>
    <property type="project" value="GO_Central"/>
</dbReference>
<evidence type="ECO:0000313" key="3">
    <source>
        <dbReference type="EMBL" id="CAF2128390.1"/>
    </source>
</evidence>
<feature type="region of interest" description="Disordered" evidence="1">
    <location>
        <begin position="103"/>
        <end position="122"/>
    </location>
</feature>